<dbReference type="EMBL" id="AP018560">
    <property type="protein sequence ID" value="BBD80130.1"/>
    <property type="molecule type" value="Genomic_DNA"/>
</dbReference>
<name>A0A2Z6E4W1_9GAMM</name>
<reference evidence="2" key="2">
    <citation type="submission" date="2018-06" db="EMBL/GenBank/DDBJ databases">
        <title>Genome sequence of Rhodanobacteraceae bacterium strain Dysh456.</title>
        <authorList>
            <person name="Fukui M."/>
        </authorList>
    </citation>
    <scope>NUCLEOTIDE SEQUENCE [LARGE SCALE GENOMIC DNA]</scope>
    <source>
        <strain evidence="2">Dysh456</strain>
    </source>
</reference>
<dbReference type="AlphaFoldDB" id="A0A2Z6E4W1"/>
<reference evidence="2" key="1">
    <citation type="submission" date="2018-04" db="EMBL/GenBank/DDBJ databases">
        <authorList>
            <person name="Watanabe M."/>
            <person name="Kojima H."/>
        </authorList>
    </citation>
    <scope>NUCLEOTIDE SEQUENCE [LARGE SCALE GENOMIC DNA]</scope>
    <source>
        <strain evidence="2">Dysh456</strain>
    </source>
</reference>
<protein>
    <submittedName>
        <fullName evidence="1">Uncharacterized protein</fullName>
    </submittedName>
</protein>
<sequence>MHAIDRFDEGGHRAIHARGRSFVQAIAAIHPIAGVNARHGIGQAPAFAWRARRCQLMAWA</sequence>
<evidence type="ECO:0000313" key="2">
    <source>
        <dbReference type="Proteomes" id="UP000270530"/>
    </source>
</evidence>
<dbReference type="Proteomes" id="UP000270530">
    <property type="component" value="Chromosome"/>
</dbReference>
<evidence type="ECO:0000313" key="1">
    <source>
        <dbReference type="EMBL" id="BBD80130.1"/>
    </source>
</evidence>
<dbReference type="KEGG" id="rbd:ALSL_1473"/>
<accession>A0A2Z6E4W1</accession>
<keyword evidence="2" id="KW-1185">Reference proteome</keyword>
<organism evidence="1 2">
    <name type="scientific">Aerosticca soli</name>
    <dbReference type="NCBI Taxonomy" id="2010829"/>
    <lineage>
        <taxon>Bacteria</taxon>
        <taxon>Pseudomonadati</taxon>
        <taxon>Pseudomonadota</taxon>
        <taxon>Gammaproteobacteria</taxon>
        <taxon>Lysobacterales</taxon>
        <taxon>Rhodanobacteraceae</taxon>
        <taxon>Aerosticca</taxon>
    </lineage>
</organism>
<gene>
    <name evidence="1" type="ORF">ALSL_1473</name>
</gene>
<proteinExistence type="predicted"/>